<evidence type="ECO:0000256" key="3">
    <source>
        <dbReference type="ARBA" id="ARBA00011209"/>
    </source>
</evidence>
<sequence length="724" mass="77855">MTTKNLLVELFVEELPPKALQKLGDAFAGVLFEQLKAQGLATADSVVTPFASPRRLAAQVTNVADKAADKAVRQKLMPVNVGLDAAGAASPALLKKLQALGADVSDPVAAVGALQRAQDGKAEALFYDSVLPGATLQEGLQKALHEAIAKLPIPKVMTYQLETDCELPGWSSVQFVRPAHGLVALHGSDVVPVKALGLTAGNRTQGHRFEAKVSPVVLRDADSYGMQLRDEGAVIASFTERRAEIARQLAAAAAKVGNGAHAIDDDALLDEVTALVERPNVLVCSFEQEFLGVPQECLILTMKANQKYFPLLDAAGKLTNQFLVVSNITPEDASLVIGGNERVVRPRLADAKFFFDQDRKKTLASRVEGLGKVVYHNKLGTQGERVERVRTIAKAIAQQLGDGALVQQADQAALLAKTDLVTDMVGEFPELQGTMGRYYALNDGLSEVVADAIEDHYKPRFAGDSLPRSTVGLVVALADKLETLVGMFGIGNLPTGDRDPFALRRHALGVIRMLVEQALPLNLDRLLSIGSNAFDGWLVSQGGDAAFNFGFNIAKLDDFIYDRLSGSLREQGFSAQEVDAVLALRPQRLALVEKQLAAVRAFAALPESPALAAANKRVANILKKAEAEGPVDPHVNPELLQEQAEQDLYAALQRFVPEANAQFEAGDFTASLQTLAVLRAPVDAFFDDVMVNAEQMDLRLNRQGLLKSLHLAMNRVADLSRLAV</sequence>
<keyword evidence="4 11" id="KW-0963">Cytoplasm</keyword>
<dbReference type="InterPro" id="IPR008909">
    <property type="entry name" value="DALR_anticod-bd"/>
</dbReference>
<accession>A0A2S0N086</accession>
<dbReference type="GO" id="GO:0006420">
    <property type="term" value="P:arginyl-tRNA aminoacylation"/>
    <property type="evidence" value="ECO:0007669"/>
    <property type="project" value="InterPro"/>
</dbReference>
<evidence type="ECO:0000256" key="5">
    <source>
        <dbReference type="ARBA" id="ARBA00022598"/>
    </source>
</evidence>
<evidence type="ECO:0000256" key="7">
    <source>
        <dbReference type="ARBA" id="ARBA00022840"/>
    </source>
</evidence>
<comment type="similarity">
    <text evidence="2 11">Belongs to the class-II aminoacyl-tRNA synthetase family.</text>
</comment>
<reference evidence="13 14" key="1">
    <citation type="submission" date="2018-03" db="EMBL/GenBank/DDBJ databases">
        <title>Genome sequencing of Simplicispira sp.</title>
        <authorList>
            <person name="Kim S.-J."/>
            <person name="Heo J."/>
            <person name="Kwon S.-W."/>
        </authorList>
    </citation>
    <scope>NUCLEOTIDE SEQUENCE [LARGE SCALE GENOMIC DNA]</scope>
    <source>
        <strain evidence="13 14">SC1-8</strain>
    </source>
</reference>
<dbReference type="PANTHER" id="PTHR30075">
    <property type="entry name" value="GLYCYL-TRNA SYNTHETASE"/>
    <property type="match status" value="1"/>
</dbReference>
<dbReference type="GO" id="GO:0005829">
    <property type="term" value="C:cytosol"/>
    <property type="evidence" value="ECO:0007669"/>
    <property type="project" value="TreeGrafter"/>
</dbReference>
<dbReference type="GO" id="GO:0004814">
    <property type="term" value="F:arginine-tRNA ligase activity"/>
    <property type="evidence" value="ECO:0007669"/>
    <property type="project" value="InterPro"/>
</dbReference>
<dbReference type="GO" id="GO:0006426">
    <property type="term" value="P:glycyl-tRNA aminoacylation"/>
    <property type="evidence" value="ECO:0007669"/>
    <property type="project" value="UniProtKB-UniRule"/>
</dbReference>
<dbReference type="AlphaFoldDB" id="A0A2S0N086"/>
<keyword evidence="6 11" id="KW-0547">Nucleotide-binding</keyword>
<feature type="domain" description="DALR anticodon binding" evidence="12">
    <location>
        <begin position="613"/>
        <end position="710"/>
    </location>
</feature>
<keyword evidence="14" id="KW-1185">Reference proteome</keyword>
<dbReference type="HAMAP" id="MF_00255">
    <property type="entry name" value="Gly_tRNA_synth_beta"/>
    <property type="match status" value="1"/>
</dbReference>
<keyword evidence="9 11" id="KW-0030">Aminoacyl-tRNA synthetase</keyword>
<keyword evidence="8 11" id="KW-0648">Protein biosynthesis</keyword>
<keyword evidence="5 11" id="KW-0436">Ligase</keyword>
<dbReference type="RefSeq" id="WP_106446539.1">
    <property type="nucleotide sequence ID" value="NZ_CP027669.1"/>
</dbReference>
<comment type="catalytic activity">
    <reaction evidence="10 11">
        <text>tRNA(Gly) + glycine + ATP = glycyl-tRNA(Gly) + AMP + diphosphate</text>
        <dbReference type="Rhea" id="RHEA:16013"/>
        <dbReference type="Rhea" id="RHEA-COMP:9664"/>
        <dbReference type="Rhea" id="RHEA-COMP:9683"/>
        <dbReference type="ChEBI" id="CHEBI:30616"/>
        <dbReference type="ChEBI" id="CHEBI:33019"/>
        <dbReference type="ChEBI" id="CHEBI:57305"/>
        <dbReference type="ChEBI" id="CHEBI:78442"/>
        <dbReference type="ChEBI" id="CHEBI:78522"/>
        <dbReference type="ChEBI" id="CHEBI:456215"/>
        <dbReference type="EC" id="6.1.1.14"/>
    </reaction>
</comment>
<organism evidence="13 14">
    <name type="scientific">Simplicispira suum</name>
    <dbReference type="NCBI Taxonomy" id="2109915"/>
    <lineage>
        <taxon>Bacteria</taxon>
        <taxon>Pseudomonadati</taxon>
        <taxon>Pseudomonadota</taxon>
        <taxon>Betaproteobacteria</taxon>
        <taxon>Burkholderiales</taxon>
        <taxon>Comamonadaceae</taxon>
        <taxon>Simplicispira</taxon>
    </lineage>
</organism>
<dbReference type="InterPro" id="IPR006194">
    <property type="entry name" value="Gly-tRNA-synth_heterodimer"/>
</dbReference>
<evidence type="ECO:0000259" key="12">
    <source>
        <dbReference type="Pfam" id="PF05746"/>
    </source>
</evidence>
<dbReference type="OrthoDB" id="9775440at2"/>
<dbReference type="GO" id="GO:0004820">
    <property type="term" value="F:glycine-tRNA ligase activity"/>
    <property type="evidence" value="ECO:0007669"/>
    <property type="project" value="UniProtKB-UniRule"/>
</dbReference>
<evidence type="ECO:0000313" key="13">
    <source>
        <dbReference type="EMBL" id="AVO41562.1"/>
    </source>
</evidence>
<evidence type="ECO:0000256" key="4">
    <source>
        <dbReference type="ARBA" id="ARBA00022490"/>
    </source>
</evidence>
<dbReference type="Pfam" id="PF02092">
    <property type="entry name" value="tRNA_synt_2f"/>
    <property type="match status" value="1"/>
</dbReference>
<protein>
    <recommendedName>
        <fullName evidence="11">Glycine--tRNA ligase beta subunit</fullName>
        <ecNumber evidence="11">6.1.1.14</ecNumber>
    </recommendedName>
    <alternativeName>
        <fullName evidence="11">Glycyl-tRNA synthetase beta subunit</fullName>
        <shortName evidence="11">GlyRS</shortName>
    </alternativeName>
</protein>
<dbReference type="EC" id="6.1.1.14" evidence="11"/>
<keyword evidence="7 11" id="KW-0067">ATP-binding</keyword>
<dbReference type="Proteomes" id="UP000239326">
    <property type="component" value="Chromosome"/>
</dbReference>
<name>A0A2S0N086_9BURK</name>
<dbReference type="EMBL" id="CP027669">
    <property type="protein sequence ID" value="AVO41562.1"/>
    <property type="molecule type" value="Genomic_DNA"/>
</dbReference>
<evidence type="ECO:0000256" key="1">
    <source>
        <dbReference type="ARBA" id="ARBA00004496"/>
    </source>
</evidence>
<dbReference type="KEGG" id="simp:C6571_09910"/>
<evidence type="ECO:0000256" key="11">
    <source>
        <dbReference type="HAMAP-Rule" id="MF_00255"/>
    </source>
</evidence>
<dbReference type="NCBIfam" id="TIGR00211">
    <property type="entry name" value="glyS"/>
    <property type="match status" value="1"/>
</dbReference>
<dbReference type="PROSITE" id="PS50861">
    <property type="entry name" value="AA_TRNA_LIGASE_II_GLYAB"/>
    <property type="match status" value="1"/>
</dbReference>
<dbReference type="PANTHER" id="PTHR30075:SF2">
    <property type="entry name" value="GLYCINE--TRNA LIGASE, CHLOROPLASTIC_MITOCHONDRIAL 2"/>
    <property type="match status" value="1"/>
</dbReference>
<dbReference type="Pfam" id="PF05746">
    <property type="entry name" value="DALR_1"/>
    <property type="match status" value="1"/>
</dbReference>
<evidence type="ECO:0000256" key="8">
    <source>
        <dbReference type="ARBA" id="ARBA00022917"/>
    </source>
</evidence>
<evidence type="ECO:0000256" key="9">
    <source>
        <dbReference type="ARBA" id="ARBA00023146"/>
    </source>
</evidence>
<gene>
    <name evidence="11" type="primary">glyS</name>
    <name evidence="13" type="ORF">C6571_09910</name>
</gene>
<evidence type="ECO:0000256" key="10">
    <source>
        <dbReference type="ARBA" id="ARBA00047937"/>
    </source>
</evidence>
<evidence type="ECO:0000256" key="2">
    <source>
        <dbReference type="ARBA" id="ARBA00008226"/>
    </source>
</evidence>
<comment type="subunit">
    <text evidence="3 11">Tetramer of two alpha and two beta subunits.</text>
</comment>
<dbReference type="GO" id="GO:0005524">
    <property type="term" value="F:ATP binding"/>
    <property type="evidence" value="ECO:0007669"/>
    <property type="project" value="UniProtKB-UniRule"/>
</dbReference>
<comment type="subcellular location">
    <subcellularLocation>
        <location evidence="1 11">Cytoplasm</location>
    </subcellularLocation>
</comment>
<dbReference type="SUPFAM" id="SSF109604">
    <property type="entry name" value="HD-domain/PDEase-like"/>
    <property type="match status" value="1"/>
</dbReference>
<dbReference type="InterPro" id="IPR015944">
    <property type="entry name" value="Gly-tRNA-synth_bsu"/>
</dbReference>
<proteinExistence type="inferred from homology"/>
<evidence type="ECO:0000313" key="14">
    <source>
        <dbReference type="Proteomes" id="UP000239326"/>
    </source>
</evidence>
<evidence type="ECO:0000256" key="6">
    <source>
        <dbReference type="ARBA" id="ARBA00022741"/>
    </source>
</evidence>
<dbReference type="PRINTS" id="PR01045">
    <property type="entry name" value="TRNASYNTHGB"/>
</dbReference>